<proteinExistence type="predicted"/>
<name>A0ABX2TKR7_9PROT</name>
<sequence length="331" mass="36839">MSGDGPRALLGNGLRNRLRRLANVLDPGRRLRRLPQRLRARRFRAAHRVLTAAEAGALIARRIGDGTPSAVGKIGNSELRLLVRWWRAARRGREPRFPGWLREEAMVGPGLFPADNATLARAAALWVERLRAVDLLAVWHNRGEADILRAHGPAAVFTEFAALEPYRLAWPWTRALAGRRVAVVTPFPRTVLAQYARRHEIWGREIWGGAGVLPDFDLRVVEVPFGPALVPPAEPDWFARLAMLEERLEREPFDVALIGAGALSIPLCAHAKALGRIGIHTGGATQVLFGIRGRRFEAEAHIAPLMNAHWVRPLPEETPERCALVENAAYW</sequence>
<organism evidence="1 2">
    <name type="scientific">Azospirillum oleiclasticum</name>
    <dbReference type="NCBI Taxonomy" id="2735135"/>
    <lineage>
        <taxon>Bacteria</taxon>
        <taxon>Pseudomonadati</taxon>
        <taxon>Pseudomonadota</taxon>
        <taxon>Alphaproteobacteria</taxon>
        <taxon>Rhodospirillales</taxon>
        <taxon>Azospirillaceae</taxon>
        <taxon>Azospirillum</taxon>
    </lineage>
</organism>
<evidence type="ECO:0008006" key="3">
    <source>
        <dbReference type="Google" id="ProtNLM"/>
    </source>
</evidence>
<comment type="caution">
    <text evidence="1">The sequence shown here is derived from an EMBL/GenBank/DDBJ whole genome shotgun (WGS) entry which is preliminary data.</text>
</comment>
<dbReference type="RefSeq" id="WP_180286405.1">
    <property type="nucleotide sequence ID" value="NZ_JABFDB010000042.1"/>
</dbReference>
<accession>A0ABX2TKR7</accession>
<keyword evidence="2" id="KW-1185">Reference proteome</keyword>
<evidence type="ECO:0000313" key="2">
    <source>
        <dbReference type="Proteomes" id="UP000584642"/>
    </source>
</evidence>
<dbReference type="EMBL" id="JABFDB010000042">
    <property type="protein sequence ID" value="NYZ24627.1"/>
    <property type="molecule type" value="Genomic_DNA"/>
</dbReference>
<reference evidence="1 2" key="1">
    <citation type="submission" date="2020-05" db="EMBL/GenBank/DDBJ databases">
        <title>Azospirillum oleiclasticum sp. nov, a nitrogen-fixing and heavy crude oil-emulsifying bacterium isolated from the crude oil of Yumen Oilfield.</title>
        <authorList>
            <person name="Wu D."/>
            <person name="Cai M."/>
            <person name="Zhang X."/>
        </authorList>
    </citation>
    <scope>NUCLEOTIDE SEQUENCE [LARGE SCALE GENOMIC DNA]</scope>
    <source>
        <strain evidence="1 2">ROY-1-1-2</strain>
    </source>
</reference>
<evidence type="ECO:0000313" key="1">
    <source>
        <dbReference type="EMBL" id="NYZ24627.1"/>
    </source>
</evidence>
<gene>
    <name evidence="1" type="ORF">HND93_33405</name>
</gene>
<dbReference type="Proteomes" id="UP000584642">
    <property type="component" value="Unassembled WGS sequence"/>
</dbReference>
<protein>
    <recommendedName>
        <fullName evidence="3">Glycosyltransferase family 9 protein</fullName>
    </recommendedName>
</protein>